<dbReference type="STRING" id="4540.A0A3L6RJZ7"/>
<evidence type="ECO:0000313" key="3">
    <source>
        <dbReference type="EMBL" id="RLN04874.1"/>
    </source>
</evidence>
<accession>A0A3L6RJZ7</accession>
<evidence type="ECO:0000256" key="1">
    <source>
        <dbReference type="ARBA" id="ARBA00007727"/>
    </source>
</evidence>
<reference evidence="4" key="1">
    <citation type="journal article" date="2019" name="Nat. Commun.">
        <title>The genome of broomcorn millet.</title>
        <authorList>
            <person name="Zou C."/>
            <person name="Miki D."/>
            <person name="Li D."/>
            <person name="Tang Q."/>
            <person name="Xiao L."/>
            <person name="Rajput S."/>
            <person name="Deng P."/>
            <person name="Jia W."/>
            <person name="Huang R."/>
            <person name="Zhang M."/>
            <person name="Sun Y."/>
            <person name="Hu J."/>
            <person name="Fu X."/>
            <person name="Schnable P.S."/>
            <person name="Li F."/>
            <person name="Zhang H."/>
            <person name="Feng B."/>
            <person name="Zhu X."/>
            <person name="Liu R."/>
            <person name="Schnable J.C."/>
            <person name="Zhu J.-K."/>
            <person name="Zhang H."/>
        </authorList>
    </citation>
    <scope>NUCLEOTIDE SEQUENCE [LARGE SCALE GENOMIC DNA]</scope>
</reference>
<gene>
    <name evidence="3" type="ORF">C2845_PM13G19320</name>
</gene>
<organism evidence="3 4">
    <name type="scientific">Panicum miliaceum</name>
    <name type="common">Proso millet</name>
    <name type="synonym">Broomcorn millet</name>
    <dbReference type="NCBI Taxonomy" id="4540"/>
    <lineage>
        <taxon>Eukaryota</taxon>
        <taxon>Viridiplantae</taxon>
        <taxon>Streptophyta</taxon>
        <taxon>Embryophyta</taxon>
        <taxon>Tracheophyta</taxon>
        <taxon>Spermatophyta</taxon>
        <taxon>Magnoliopsida</taxon>
        <taxon>Liliopsida</taxon>
        <taxon>Poales</taxon>
        <taxon>Poaceae</taxon>
        <taxon>PACMAD clade</taxon>
        <taxon>Panicoideae</taxon>
        <taxon>Panicodae</taxon>
        <taxon>Paniceae</taxon>
        <taxon>Panicinae</taxon>
        <taxon>Panicum</taxon>
        <taxon>Panicum sect. Panicum</taxon>
    </lineage>
</organism>
<dbReference type="GO" id="GO:0016740">
    <property type="term" value="F:transferase activity"/>
    <property type="evidence" value="ECO:0007669"/>
    <property type="project" value="InterPro"/>
</dbReference>
<name>A0A3L6RJZ7_PANMI</name>
<keyword evidence="4" id="KW-1185">Reference proteome</keyword>
<dbReference type="InterPro" id="IPR026057">
    <property type="entry name" value="TBL_C"/>
</dbReference>
<comment type="caution">
    <text evidence="3">The sequence shown here is derived from an EMBL/GenBank/DDBJ whole genome shotgun (WGS) entry which is preliminary data.</text>
</comment>
<protein>
    <submittedName>
        <fullName evidence="3">Protein trichome birefringence-like 14 isoform X1</fullName>
    </submittedName>
</protein>
<dbReference type="Pfam" id="PF13839">
    <property type="entry name" value="PC-Esterase"/>
    <property type="match status" value="1"/>
</dbReference>
<dbReference type="AlphaFoldDB" id="A0A3L6RJZ7"/>
<proteinExistence type="inferred from homology"/>
<feature type="domain" description="Trichome birefringence-like C-terminal" evidence="2">
    <location>
        <begin position="124"/>
        <end position="150"/>
    </location>
</feature>
<comment type="similarity">
    <text evidence="1">Belongs to the PC-esterase family. TBL subfamily.</text>
</comment>
<sequence length="153" mass="17031">MSHGFINGLRFKHLKLVTLAFFMLFLLWKWGKGTYYGSGVLQSDPLFLTDPADSKFVDQRTTSEADFPSVDPFPQSIVKVEKQVTGAPPPLTIGYSVDIADENEVPPPDKKDGSQMPVRCQSLRMQDKTIAYVGDSLGRQMFESMMCMVTGGK</sequence>
<evidence type="ECO:0000313" key="4">
    <source>
        <dbReference type="Proteomes" id="UP000275267"/>
    </source>
</evidence>
<evidence type="ECO:0000259" key="2">
    <source>
        <dbReference type="Pfam" id="PF13839"/>
    </source>
</evidence>
<dbReference type="EMBL" id="PQIB02000008">
    <property type="protein sequence ID" value="RLN04874.1"/>
    <property type="molecule type" value="Genomic_DNA"/>
</dbReference>
<dbReference type="Proteomes" id="UP000275267">
    <property type="component" value="Unassembled WGS sequence"/>
</dbReference>